<evidence type="ECO:0000313" key="3">
    <source>
        <dbReference type="Proteomes" id="UP001266305"/>
    </source>
</evidence>
<comment type="caution">
    <text evidence="2">The sequence shown here is derived from an EMBL/GenBank/DDBJ whole genome shotgun (WGS) entry which is preliminary data.</text>
</comment>
<keyword evidence="3" id="KW-1185">Reference proteome</keyword>
<name>A0ABQ9VPU4_SAGOE</name>
<feature type="compositionally biased region" description="Pro residues" evidence="1">
    <location>
        <begin position="66"/>
        <end position="77"/>
    </location>
</feature>
<evidence type="ECO:0000313" key="2">
    <source>
        <dbReference type="EMBL" id="KAK2111386.1"/>
    </source>
</evidence>
<evidence type="ECO:0000256" key="1">
    <source>
        <dbReference type="SAM" id="MobiDB-lite"/>
    </source>
</evidence>
<protein>
    <submittedName>
        <fullName evidence="2">Uncharacterized protein</fullName>
    </submittedName>
</protein>
<organism evidence="2 3">
    <name type="scientific">Saguinus oedipus</name>
    <name type="common">Cotton-top tamarin</name>
    <name type="synonym">Oedipomidas oedipus</name>
    <dbReference type="NCBI Taxonomy" id="9490"/>
    <lineage>
        <taxon>Eukaryota</taxon>
        <taxon>Metazoa</taxon>
        <taxon>Chordata</taxon>
        <taxon>Craniata</taxon>
        <taxon>Vertebrata</taxon>
        <taxon>Euteleostomi</taxon>
        <taxon>Mammalia</taxon>
        <taxon>Eutheria</taxon>
        <taxon>Euarchontoglires</taxon>
        <taxon>Primates</taxon>
        <taxon>Haplorrhini</taxon>
        <taxon>Platyrrhini</taxon>
        <taxon>Cebidae</taxon>
        <taxon>Callitrichinae</taxon>
        <taxon>Saguinus</taxon>
    </lineage>
</organism>
<dbReference type="EMBL" id="JASSZA010000005">
    <property type="protein sequence ID" value="KAK2111386.1"/>
    <property type="molecule type" value="Genomic_DNA"/>
</dbReference>
<dbReference type="Proteomes" id="UP001266305">
    <property type="component" value="Unassembled WGS sequence"/>
</dbReference>
<feature type="region of interest" description="Disordered" evidence="1">
    <location>
        <begin position="1"/>
        <end position="110"/>
    </location>
</feature>
<sequence>MKQKLQEKAGSSGVPEGMPASVLESAEAKAEDTSPGQTLHQGGGRGEDMARAPQGTLQGVAGEQIHPPPKKQPPPPGSSRWGHAGRALSAAEQGQQIHTQPQPQGSCKTD</sequence>
<proteinExistence type="predicted"/>
<feature type="compositionally biased region" description="Low complexity" evidence="1">
    <location>
        <begin position="93"/>
        <end position="110"/>
    </location>
</feature>
<reference evidence="2 3" key="1">
    <citation type="submission" date="2023-05" db="EMBL/GenBank/DDBJ databases">
        <title>B98-5 Cell Line De Novo Hybrid Assembly: An Optical Mapping Approach.</title>
        <authorList>
            <person name="Kananen K."/>
            <person name="Auerbach J.A."/>
            <person name="Kautto E."/>
            <person name="Blachly J.S."/>
        </authorList>
    </citation>
    <scope>NUCLEOTIDE SEQUENCE [LARGE SCALE GENOMIC DNA]</scope>
    <source>
        <strain evidence="2">B95-8</strain>
        <tissue evidence="2">Cell line</tissue>
    </source>
</reference>
<accession>A0ABQ9VPU4</accession>
<gene>
    <name evidence="2" type="ORF">P7K49_011132</name>
</gene>